<sequence length="570" mass="63925">MCGGRVILLLLVLLSHVASPHPPPFNINGLVFNISTRVVDGADVCLHCEYFVQPQPHYGFTMIISFVEETSLTKAQVEAAASTQFLFPADLREAHEKRGKIMNVGFNIVNDIGIISILAVNLLWSLFACAGLLICLFTFCYWTCRPRRIVFKRVLIERSELYVGGAPTPTESCRCARVALVPETRPSPRVYIKTLHRQRELDQLCGAEGTCEGVKKKRKEVGLSVQYLVPFDPNYEVRFGRVQVEQRLGEGAFGFVYRGTATQLPDGITGPLPVAIKTLQDEDLAVIHRKRMFYHALKQKPLWQSAVKYGLFEVKMPCSLIHDACLFRVFECTTADSSEADVVAFVQEIEMMKFIGKHENVIQLYATSSHNGRPVAIMEYAAEGSLVDYLRRNRSCLATQPRAMMESVLLRFALQVANGMVYLASKGIVHRDLAARNVVMTSDLVAKVADFGLTRKVELYYRMRGTGPVPLKWMAPESVFQKVFTTKSDVWSFGVLLWEVFSLGDAPAAAVPINEFLRLLHEGASLHTKPKHADEKVFMGIMQPCWGWRPECRPTFVEVVATLSKLLQGI</sequence>
<accession>A0A158R7X8</accession>
<evidence type="ECO:0000256" key="9">
    <source>
        <dbReference type="ARBA" id="ARBA00051243"/>
    </source>
</evidence>
<protein>
    <submittedName>
        <fullName evidence="16">Protein kinase domain-containing protein</fullName>
    </submittedName>
</protein>
<evidence type="ECO:0000256" key="6">
    <source>
        <dbReference type="ARBA" id="ARBA00022840"/>
    </source>
</evidence>
<evidence type="ECO:0000256" key="4">
    <source>
        <dbReference type="ARBA" id="ARBA00022741"/>
    </source>
</evidence>
<dbReference type="Pfam" id="PF07714">
    <property type="entry name" value="PK_Tyr_Ser-Thr"/>
    <property type="match status" value="1"/>
</dbReference>
<comment type="subcellular location">
    <subcellularLocation>
        <location evidence="2">Endomembrane system</location>
    </subcellularLocation>
    <subcellularLocation>
        <location evidence="1">Membrane</location>
        <topology evidence="1">Single-pass membrane protein</topology>
    </subcellularLocation>
</comment>
<dbReference type="STRING" id="60517.A0A158R7X8"/>
<keyword evidence="15" id="KW-1185">Reference proteome</keyword>
<dbReference type="InterPro" id="IPR001245">
    <property type="entry name" value="Ser-Thr/Tyr_kinase_cat_dom"/>
</dbReference>
<dbReference type="SMART" id="SM00219">
    <property type="entry name" value="TyrKc"/>
    <property type="match status" value="1"/>
</dbReference>
<dbReference type="PANTHER" id="PTHR24416">
    <property type="entry name" value="TYROSINE-PROTEIN KINASE RECEPTOR"/>
    <property type="match status" value="1"/>
</dbReference>
<dbReference type="InterPro" id="IPR050122">
    <property type="entry name" value="RTK"/>
</dbReference>
<reference evidence="14 15" key="2">
    <citation type="submission" date="2018-11" db="EMBL/GenBank/DDBJ databases">
        <authorList>
            <consortium name="Pathogen Informatics"/>
        </authorList>
    </citation>
    <scope>NUCLEOTIDE SEQUENCE [LARGE SCALE GENOMIC DNA]</scope>
</reference>
<gene>
    <name evidence="14" type="ORF">TASK_LOCUS4552</name>
</gene>
<dbReference type="GO" id="GO:0048468">
    <property type="term" value="P:cell development"/>
    <property type="evidence" value="ECO:0007669"/>
    <property type="project" value="UniProtKB-ARBA"/>
</dbReference>
<feature type="chain" id="PRO_5043135917" evidence="12">
    <location>
        <begin position="21"/>
        <end position="570"/>
    </location>
</feature>
<dbReference type="InterPro" id="IPR008266">
    <property type="entry name" value="Tyr_kinase_AS"/>
</dbReference>
<dbReference type="InterPro" id="IPR017441">
    <property type="entry name" value="Protein_kinase_ATP_BS"/>
</dbReference>
<dbReference type="AlphaFoldDB" id="A0A158R7X8"/>
<name>A0A158R7X8_TAEAS</name>
<evidence type="ECO:0000313" key="14">
    <source>
        <dbReference type="EMBL" id="VDK33620.1"/>
    </source>
</evidence>
<keyword evidence="7 11" id="KW-0472">Membrane</keyword>
<dbReference type="CDD" id="cd00192">
    <property type="entry name" value="PTKc"/>
    <property type="match status" value="1"/>
</dbReference>
<dbReference type="PRINTS" id="PR00109">
    <property type="entry name" value="TYRKINASE"/>
</dbReference>
<dbReference type="GO" id="GO:0030182">
    <property type="term" value="P:neuron differentiation"/>
    <property type="evidence" value="ECO:0007669"/>
    <property type="project" value="UniProtKB-ARBA"/>
</dbReference>
<reference evidence="16" key="1">
    <citation type="submission" date="2016-04" db="UniProtKB">
        <authorList>
            <consortium name="WormBaseParasite"/>
        </authorList>
    </citation>
    <scope>IDENTIFICATION</scope>
</reference>
<proteinExistence type="predicted"/>
<dbReference type="OrthoDB" id="5984265at2759"/>
<dbReference type="Gene3D" id="3.30.200.20">
    <property type="entry name" value="Phosphorylase Kinase, domain 1"/>
    <property type="match status" value="1"/>
</dbReference>
<keyword evidence="8" id="KW-0829">Tyrosine-protein kinase</keyword>
<dbReference type="SUPFAM" id="SSF56112">
    <property type="entry name" value="Protein kinase-like (PK-like)"/>
    <property type="match status" value="1"/>
</dbReference>
<dbReference type="PANTHER" id="PTHR24416:SF611">
    <property type="entry name" value="TYROSINE-PROTEIN KINASE TRANSMEMBRANE RECEPTOR ROR"/>
    <property type="match status" value="1"/>
</dbReference>
<keyword evidence="6 10" id="KW-0067">ATP-binding</keyword>
<keyword evidence="3" id="KW-0808">Transferase</keyword>
<evidence type="ECO:0000256" key="5">
    <source>
        <dbReference type="ARBA" id="ARBA00022777"/>
    </source>
</evidence>
<organism evidence="16">
    <name type="scientific">Taenia asiatica</name>
    <name type="common">Asian tapeworm</name>
    <dbReference type="NCBI Taxonomy" id="60517"/>
    <lineage>
        <taxon>Eukaryota</taxon>
        <taxon>Metazoa</taxon>
        <taxon>Spiralia</taxon>
        <taxon>Lophotrochozoa</taxon>
        <taxon>Platyhelminthes</taxon>
        <taxon>Cestoda</taxon>
        <taxon>Eucestoda</taxon>
        <taxon>Cyclophyllidea</taxon>
        <taxon>Taeniidae</taxon>
        <taxon>Taenia</taxon>
    </lineage>
</organism>
<evidence type="ECO:0000256" key="8">
    <source>
        <dbReference type="ARBA" id="ARBA00023137"/>
    </source>
</evidence>
<dbReference type="GO" id="GO:0004714">
    <property type="term" value="F:transmembrane receptor protein tyrosine kinase activity"/>
    <property type="evidence" value="ECO:0007669"/>
    <property type="project" value="UniProtKB-EC"/>
</dbReference>
<evidence type="ECO:0000256" key="7">
    <source>
        <dbReference type="ARBA" id="ARBA00023136"/>
    </source>
</evidence>
<dbReference type="GO" id="GO:0007169">
    <property type="term" value="P:cell surface receptor protein tyrosine kinase signaling pathway"/>
    <property type="evidence" value="ECO:0007669"/>
    <property type="project" value="TreeGrafter"/>
</dbReference>
<dbReference type="Proteomes" id="UP000282613">
    <property type="component" value="Unassembled WGS sequence"/>
</dbReference>
<dbReference type="PROSITE" id="PS00107">
    <property type="entry name" value="PROTEIN_KINASE_ATP"/>
    <property type="match status" value="1"/>
</dbReference>
<dbReference type="GO" id="GO:0043235">
    <property type="term" value="C:receptor complex"/>
    <property type="evidence" value="ECO:0007669"/>
    <property type="project" value="TreeGrafter"/>
</dbReference>
<dbReference type="InterPro" id="IPR020635">
    <property type="entry name" value="Tyr_kinase_cat_dom"/>
</dbReference>
<feature type="binding site" evidence="10">
    <location>
        <position position="277"/>
    </location>
    <ligand>
        <name>ATP</name>
        <dbReference type="ChEBI" id="CHEBI:30616"/>
    </ligand>
</feature>
<dbReference type="InterPro" id="IPR011009">
    <property type="entry name" value="Kinase-like_dom_sf"/>
</dbReference>
<dbReference type="GO" id="GO:0012505">
    <property type="term" value="C:endomembrane system"/>
    <property type="evidence" value="ECO:0007669"/>
    <property type="project" value="UniProtKB-SubCell"/>
</dbReference>
<dbReference type="GO" id="GO:0005886">
    <property type="term" value="C:plasma membrane"/>
    <property type="evidence" value="ECO:0007669"/>
    <property type="project" value="TreeGrafter"/>
</dbReference>
<feature type="signal peptide" evidence="12">
    <location>
        <begin position="1"/>
        <end position="20"/>
    </location>
</feature>
<comment type="catalytic activity">
    <reaction evidence="9">
        <text>L-tyrosyl-[protein] + ATP = O-phospho-L-tyrosyl-[protein] + ADP + H(+)</text>
        <dbReference type="Rhea" id="RHEA:10596"/>
        <dbReference type="Rhea" id="RHEA-COMP:10136"/>
        <dbReference type="Rhea" id="RHEA-COMP:20101"/>
        <dbReference type="ChEBI" id="CHEBI:15378"/>
        <dbReference type="ChEBI" id="CHEBI:30616"/>
        <dbReference type="ChEBI" id="CHEBI:46858"/>
        <dbReference type="ChEBI" id="CHEBI:61978"/>
        <dbReference type="ChEBI" id="CHEBI:456216"/>
        <dbReference type="EC" id="2.7.10.1"/>
    </reaction>
</comment>
<dbReference type="GO" id="GO:0005524">
    <property type="term" value="F:ATP binding"/>
    <property type="evidence" value="ECO:0007669"/>
    <property type="project" value="UniProtKB-UniRule"/>
</dbReference>
<dbReference type="Gene3D" id="1.10.510.10">
    <property type="entry name" value="Transferase(Phosphotransferase) domain 1"/>
    <property type="match status" value="1"/>
</dbReference>
<evidence type="ECO:0000313" key="16">
    <source>
        <dbReference type="WBParaSite" id="TASK_0000455101-mRNA-1"/>
    </source>
</evidence>
<keyword evidence="12" id="KW-0732">Signal</keyword>
<dbReference type="PROSITE" id="PS50011">
    <property type="entry name" value="PROTEIN_KINASE_DOM"/>
    <property type="match status" value="1"/>
</dbReference>
<keyword evidence="11" id="KW-1133">Transmembrane helix</keyword>
<evidence type="ECO:0000313" key="15">
    <source>
        <dbReference type="Proteomes" id="UP000282613"/>
    </source>
</evidence>
<keyword evidence="5" id="KW-0418">Kinase</keyword>
<feature type="domain" description="Protein kinase" evidence="13">
    <location>
        <begin position="242"/>
        <end position="567"/>
    </location>
</feature>
<keyword evidence="11" id="KW-0812">Transmembrane</keyword>
<dbReference type="WBParaSite" id="TASK_0000455101-mRNA-1">
    <property type="protein sequence ID" value="TASK_0000455101-mRNA-1"/>
    <property type="gene ID" value="TASK_0000455101"/>
</dbReference>
<evidence type="ECO:0000259" key="13">
    <source>
        <dbReference type="PROSITE" id="PS50011"/>
    </source>
</evidence>
<feature type="transmembrane region" description="Helical" evidence="11">
    <location>
        <begin position="122"/>
        <end position="144"/>
    </location>
</feature>
<keyword evidence="4 10" id="KW-0547">Nucleotide-binding</keyword>
<dbReference type="FunFam" id="1.10.510.10:FF:001512">
    <property type="entry name" value="Receptor tyrosine-protein kinase erbB-2"/>
    <property type="match status" value="1"/>
</dbReference>
<evidence type="ECO:0000256" key="12">
    <source>
        <dbReference type="SAM" id="SignalP"/>
    </source>
</evidence>
<evidence type="ECO:0000256" key="11">
    <source>
        <dbReference type="SAM" id="Phobius"/>
    </source>
</evidence>
<evidence type="ECO:0000256" key="3">
    <source>
        <dbReference type="ARBA" id="ARBA00022679"/>
    </source>
</evidence>
<evidence type="ECO:0000256" key="1">
    <source>
        <dbReference type="ARBA" id="ARBA00004167"/>
    </source>
</evidence>
<dbReference type="GO" id="GO:0050793">
    <property type="term" value="P:regulation of developmental process"/>
    <property type="evidence" value="ECO:0007669"/>
    <property type="project" value="UniProtKB-ARBA"/>
</dbReference>
<dbReference type="InterPro" id="IPR000719">
    <property type="entry name" value="Prot_kinase_dom"/>
</dbReference>
<evidence type="ECO:0000256" key="2">
    <source>
        <dbReference type="ARBA" id="ARBA00004308"/>
    </source>
</evidence>
<evidence type="ECO:0000256" key="10">
    <source>
        <dbReference type="PROSITE-ProRule" id="PRU10141"/>
    </source>
</evidence>
<dbReference type="PROSITE" id="PS00109">
    <property type="entry name" value="PROTEIN_KINASE_TYR"/>
    <property type="match status" value="1"/>
</dbReference>
<dbReference type="EMBL" id="UYRS01018356">
    <property type="protein sequence ID" value="VDK33620.1"/>
    <property type="molecule type" value="Genomic_DNA"/>
</dbReference>